<dbReference type="InterPro" id="IPR036047">
    <property type="entry name" value="F-box-like_dom_sf"/>
</dbReference>
<dbReference type="InterPro" id="IPR001810">
    <property type="entry name" value="F-box_dom"/>
</dbReference>
<dbReference type="Proteomes" id="UP000265663">
    <property type="component" value="Unassembled WGS sequence"/>
</dbReference>
<sequence length="452" mass="52795">MFFYSKWIQKRREQRKLLDEAEARKERDHQQTQALLIILHKLQGTIGPLIAAQVYNSCFCPLINRLPDELLLCIFDFLCDDVVALHCLRSVSKTFRRILNRRSIIWRAEWYRPCSSPISGDAFYLRDIYSQRFRRLLQRDGRCNDCRRWNEAHSFLFSEDCKFIHSNGRWTLANFAPVNCFNITWASIEAHLEKWRLGFIESGDWEGIQNQWQRCFDSFNIECHDPSHDTRCTTSEAPTWPRACLRMSTHKSSFVVLNLQWRPHSRIDALALTADGRIPITAIGTLFQKLRSQGPIDNLCSPCRPGALPEMAFFSPSSPLGRYVYYTPGEDDGTGPPPKSWLSWTRDSGTDGRQLDITLHCPIGASSADISSQCLVANYEKEIEICHWVFFNLIQRFEPTFDWRNAIDPRTYPHSNARLVRPQCRDVTCFNYYQRRKEIDFHDQKPCSQGKY</sequence>
<proteinExistence type="predicted"/>
<evidence type="ECO:0000256" key="1">
    <source>
        <dbReference type="SAM" id="Coils"/>
    </source>
</evidence>
<protein>
    <recommendedName>
        <fullName evidence="2">F-box domain-containing protein</fullName>
    </recommendedName>
</protein>
<evidence type="ECO:0000259" key="2">
    <source>
        <dbReference type="Pfam" id="PF12937"/>
    </source>
</evidence>
<accession>A0A3M7LVM8</accession>
<dbReference type="Pfam" id="PF12937">
    <property type="entry name" value="F-box-like"/>
    <property type="match status" value="1"/>
</dbReference>
<dbReference type="OrthoDB" id="3692147at2759"/>
<keyword evidence="1" id="KW-0175">Coiled coil</keyword>
<dbReference type="SUPFAM" id="SSF81383">
    <property type="entry name" value="F-box domain"/>
    <property type="match status" value="1"/>
</dbReference>
<gene>
    <name evidence="3" type="ORF">GMOD_00005369</name>
</gene>
<keyword evidence="4" id="KW-1185">Reference proteome</keyword>
<dbReference type="Gene3D" id="1.20.1280.50">
    <property type="match status" value="1"/>
</dbReference>
<dbReference type="EMBL" id="KE747806">
    <property type="protein sequence ID" value="RMZ66281.1"/>
    <property type="molecule type" value="Genomic_DNA"/>
</dbReference>
<feature type="coiled-coil region" evidence="1">
    <location>
        <begin position="4"/>
        <end position="31"/>
    </location>
</feature>
<evidence type="ECO:0000313" key="4">
    <source>
        <dbReference type="Proteomes" id="UP000265663"/>
    </source>
</evidence>
<dbReference type="AlphaFoldDB" id="A0A3M7LVM8"/>
<feature type="domain" description="F-box" evidence="2">
    <location>
        <begin position="63"/>
        <end position="107"/>
    </location>
</feature>
<evidence type="ECO:0000313" key="3">
    <source>
        <dbReference type="EMBL" id="RMZ66281.1"/>
    </source>
</evidence>
<organism evidence="3 4">
    <name type="scientific">Pyrenophora seminiperda CCB06</name>
    <dbReference type="NCBI Taxonomy" id="1302712"/>
    <lineage>
        <taxon>Eukaryota</taxon>
        <taxon>Fungi</taxon>
        <taxon>Dikarya</taxon>
        <taxon>Ascomycota</taxon>
        <taxon>Pezizomycotina</taxon>
        <taxon>Dothideomycetes</taxon>
        <taxon>Pleosporomycetidae</taxon>
        <taxon>Pleosporales</taxon>
        <taxon>Pleosporineae</taxon>
        <taxon>Pleosporaceae</taxon>
        <taxon>Pyrenophora</taxon>
    </lineage>
</organism>
<reference evidence="3 4" key="1">
    <citation type="journal article" date="2014" name="PLoS ONE">
        <title>De novo Genome Assembly of the Fungal Plant Pathogen Pyrenophora semeniperda.</title>
        <authorList>
            <person name="Soliai M.M."/>
            <person name="Meyer S.E."/>
            <person name="Udall J.A."/>
            <person name="Elzinga D.E."/>
            <person name="Hermansen R.A."/>
            <person name="Bodily P.M."/>
            <person name="Hart A.A."/>
            <person name="Coleman C.E."/>
        </authorList>
    </citation>
    <scope>NUCLEOTIDE SEQUENCE [LARGE SCALE GENOMIC DNA]</scope>
    <source>
        <strain evidence="3 4">CCB06</strain>
        <tissue evidence="3">Mycelium</tissue>
    </source>
</reference>
<name>A0A3M7LVM8_9PLEO</name>